<dbReference type="AlphaFoldDB" id="A0AAE0ZRM6"/>
<feature type="region of interest" description="Disordered" evidence="1">
    <location>
        <begin position="66"/>
        <end position="86"/>
    </location>
</feature>
<keyword evidence="3" id="KW-1185">Reference proteome</keyword>
<proteinExistence type="predicted"/>
<reference evidence="2" key="1">
    <citation type="journal article" date="2023" name="G3 (Bethesda)">
        <title>A reference genome for the long-term kleptoplast-retaining sea slug Elysia crispata morphotype clarki.</title>
        <authorList>
            <person name="Eastman K.E."/>
            <person name="Pendleton A.L."/>
            <person name="Shaikh M.A."/>
            <person name="Suttiyut T."/>
            <person name="Ogas R."/>
            <person name="Tomko P."/>
            <person name="Gavelis G."/>
            <person name="Widhalm J.R."/>
            <person name="Wisecaver J.H."/>
        </authorList>
    </citation>
    <scope>NUCLEOTIDE SEQUENCE</scope>
    <source>
        <strain evidence="2">ECLA1</strain>
    </source>
</reference>
<dbReference type="EMBL" id="JAWDGP010003518">
    <property type="protein sequence ID" value="KAK3773696.1"/>
    <property type="molecule type" value="Genomic_DNA"/>
</dbReference>
<protein>
    <submittedName>
        <fullName evidence="2">Uncharacterized protein</fullName>
    </submittedName>
</protein>
<organism evidence="2 3">
    <name type="scientific">Elysia crispata</name>
    <name type="common">lettuce slug</name>
    <dbReference type="NCBI Taxonomy" id="231223"/>
    <lineage>
        <taxon>Eukaryota</taxon>
        <taxon>Metazoa</taxon>
        <taxon>Spiralia</taxon>
        <taxon>Lophotrochozoa</taxon>
        <taxon>Mollusca</taxon>
        <taxon>Gastropoda</taxon>
        <taxon>Heterobranchia</taxon>
        <taxon>Euthyneura</taxon>
        <taxon>Panpulmonata</taxon>
        <taxon>Sacoglossa</taxon>
        <taxon>Placobranchoidea</taxon>
        <taxon>Plakobranchidae</taxon>
        <taxon>Elysia</taxon>
    </lineage>
</organism>
<evidence type="ECO:0000313" key="3">
    <source>
        <dbReference type="Proteomes" id="UP001283361"/>
    </source>
</evidence>
<accession>A0AAE0ZRM6</accession>
<sequence>MPDSSPRHGLYPLPGFTTDRPYAIAKLCFQRVQTMRSHDLHWGKLAAALAHGSLDFRILIQGQSEENRHTKEPISESNTQKRRKAPEWRPSFVGLDVLVSASAKITLKLKPDARGEKKDSVVRSRLDRDDSVPSMPGHTVMKDDQCPLASSPDREVYTGWRLCRSWCKLTIKTQVGCETLVSLRSLRGTSVSHRTEVAPVQG</sequence>
<comment type="caution">
    <text evidence="2">The sequence shown here is derived from an EMBL/GenBank/DDBJ whole genome shotgun (WGS) entry which is preliminary data.</text>
</comment>
<name>A0AAE0ZRM6_9GAST</name>
<evidence type="ECO:0000313" key="2">
    <source>
        <dbReference type="EMBL" id="KAK3773696.1"/>
    </source>
</evidence>
<evidence type="ECO:0000256" key="1">
    <source>
        <dbReference type="SAM" id="MobiDB-lite"/>
    </source>
</evidence>
<dbReference type="Proteomes" id="UP001283361">
    <property type="component" value="Unassembled WGS sequence"/>
</dbReference>
<gene>
    <name evidence="2" type="ORF">RRG08_001425</name>
</gene>